<dbReference type="AlphaFoldDB" id="A0A8X8I590"/>
<reference evidence="4 5" key="1">
    <citation type="journal article" date="2020" name="Extremophiles">
        <title>Genomic analysis of Caldalkalibacillus thermarum TA2.A1 reveals aerobic alkaliphilic metabolism and evolutionary hallmarks linking alkaliphilic bacteria and plant life.</title>
        <authorList>
            <person name="de Jong S.I."/>
            <person name="van den Broek M.A."/>
            <person name="Merkel A.Y."/>
            <person name="de la Torre Cortes P."/>
            <person name="Kalamorz F."/>
            <person name="Cook G.M."/>
            <person name="van Loosdrecht M.C.M."/>
            <person name="McMillan D.G.G."/>
        </authorList>
    </citation>
    <scope>NUCLEOTIDE SEQUENCE [LARGE SCALE GENOMIC DNA]</scope>
    <source>
        <strain evidence="4 5">TA2.A1</strain>
    </source>
</reference>
<keyword evidence="2" id="KW-1133">Transmembrane helix</keyword>
<feature type="transmembrane region" description="Helical" evidence="2">
    <location>
        <begin position="143"/>
        <end position="167"/>
    </location>
</feature>
<evidence type="ECO:0000313" key="5">
    <source>
        <dbReference type="Proteomes" id="UP000825179"/>
    </source>
</evidence>
<dbReference type="EMBL" id="CP082237">
    <property type="protein sequence ID" value="QZT34530.1"/>
    <property type="molecule type" value="Genomic_DNA"/>
</dbReference>
<evidence type="ECO:0000259" key="3">
    <source>
        <dbReference type="Pfam" id="PF14257"/>
    </source>
</evidence>
<accession>A0A8X8I590</accession>
<keyword evidence="2" id="KW-0472">Membrane</keyword>
<name>A0A8X8I590_CALTT</name>
<dbReference type="InterPro" id="IPR025645">
    <property type="entry name" value="DUF4349"/>
</dbReference>
<keyword evidence="2" id="KW-0812">Transmembrane</keyword>
<evidence type="ECO:0000256" key="2">
    <source>
        <dbReference type="SAM" id="Phobius"/>
    </source>
</evidence>
<protein>
    <submittedName>
        <fullName evidence="4">DUF4349 domain-containing protein</fullName>
    </submittedName>
</protein>
<organism evidence="4 5">
    <name type="scientific">Caldalkalibacillus thermarum (strain TA2.A1)</name>
    <dbReference type="NCBI Taxonomy" id="986075"/>
    <lineage>
        <taxon>Bacteria</taxon>
        <taxon>Bacillati</taxon>
        <taxon>Bacillota</taxon>
        <taxon>Bacilli</taxon>
        <taxon>Bacillales</taxon>
        <taxon>Bacillaceae</taxon>
        <taxon>Caldalkalibacillus</taxon>
    </lineage>
</organism>
<keyword evidence="1" id="KW-0175">Coiled coil</keyword>
<sequence length="175" mass="20447">MLRLPVDQSASFLQEIESYGNVMYRSVHGQDVTVEYVDNDARLRNLAKHEERLLSLYDQVQTIEDMLKLEAELSRIREQIETIHSRQQYLERVTSTVRVTLDLIQVEEKEYLSFQENKPLWEEAWAGFKQSVNAIGRLAQRGVVLFVTVLPYLFAVALVGIPVYAILYRWRSRKA</sequence>
<evidence type="ECO:0000313" key="4">
    <source>
        <dbReference type="EMBL" id="QZT34530.1"/>
    </source>
</evidence>
<keyword evidence="5" id="KW-1185">Reference proteome</keyword>
<feature type="domain" description="DUF4349" evidence="3">
    <location>
        <begin position="2"/>
        <end position="163"/>
    </location>
</feature>
<gene>
    <name evidence="4" type="ORF">HUR95_03905</name>
</gene>
<feature type="coiled-coil region" evidence="1">
    <location>
        <begin position="46"/>
        <end position="86"/>
    </location>
</feature>
<evidence type="ECO:0000256" key="1">
    <source>
        <dbReference type="SAM" id="Coils"/>
    </source>
</evidence>
<dbReference type="KEGG" id="cthu:HUR95_03905"/>
<dbReference type="Proteomes" id="UP000825179">
    <property type="component" value="Chromosome"/>
</dbReference>
<proteinExistence type="predicted"/>
<dbReference type="Pfam" id="PF14257">
    <property type="entry name" value="DUF4349"/>
    <property type="match status" value="1"/>
</dbReference>